<feature type="repeat" description="ANK" evidence="3">
    <location>
        <begin position="158"/>
        <end position="182"/>
    </location>
</feature>
<dbReference type="InterPro" id="IPR002110">
    <property type="entry name" value="Ankyrin_rpt"/>
</dbReference>
<reference evidence="4 5" key="1">
    <citation type="journal article" date="2015" name="Genome Biol. Evol.">
        <title>Comparative Genomics of a Bacterivorous Green Alga Reveals Evolutionary Causalities and Consequences of Phago-Mixotrophic Mode of Nutrition.</title>
        <authorList>
            <person name="Burns J.A."/>
            <person name="Paasch A."/>
            <person name="Narechania A."/>
            <person name="Kim E."/>
        </authorList>
    </citation>
    <scope>NUCLEOTIDE SEQUENCE [LARGE SCALE GENOMIC DNA]</scope>
    <source>
        <strain evidence="4 5">PLY_AMNH</strain>
    </source>
</reference>
<dbReference type="PROSITE" id="PS50088">
    <property type="entry name" value="ANK_REPEAT"/>
    <property type="match status" value="3"/>
</dbReference>
<dbReference type="PROSITE" id="PS50297">
    <property type="entry name" value="ANK_REP_REGION"/>
    <property type="match status" value="3"/>
</dbReference>
<dbReference type="EMBL" id="LGRX02014302">
    <property type="protein sequence ID" value="KAK3264880.1"/>
    <property type="molecule type" value="Genomic_DNA"/>
</dbReference>
<dbReference type="InterPro" id="IPR036770">
    <property type="entry name" value="Ankyrin_rpt-contain_sf"/>
</dbReference>
<dbReference type="Pfam" id="PF12796">
    <property type="entry name" value="Ank_2"/>
    <property type="match status" value="2"/>
</dbReference>
<evidence type="ECO:0000313" key="5">
    <source>
        <dbReference type="Proteomes" id="UP001190700"/>
    </source>
</evidence>
<dbReference type="PANTHER" id="PTHR24171">
    <property type="entry name" value="ANKYRIN REPEAT DOMAIN-CONTAINING PROTEIN 39-RELATED"/>
    <property type="match status" value="1"/>
</dbReference>
<name>A0AAE0FS56_9CHLO</name>
<gene>
    <name evidence="4" type="ORF">CYMTET_26409</name>
</gene>
<keyword evidence="2 3" id="KW-0040">ANK repeat</keyword>
<sequence>MSVKTAFQSGDCKALKKLFKDEGASANFYTDNGCNFTDWTGLMQAVAEGDEKMTRLLLKAGASVNHITREGGGKTVLHIAAERTELKSYQALIELLISYGANPAGPEDNEGWAPCDRAMLRRPYNMKGNLSMLKLAVSVGGVGSAAHPGGEGSEAAEAGWAAIHTACRYGRVEISRFLLDQGICTATQIDRRGRSPLHSVFETDTGSANAKAELIAILLKRGASPFAVDKAGLAAADLVEEGSDAFWQSLKKLLVRAAKVSSSLLSQR</sequence>
<dbReference type="Proteomes" id="UP001190700">
    <property type="component" value="Unassembled WGS sequence"/>
</dbReference>
<accession>A0AAE0FS56</accession>
<comment type="caution">
    <text evidence="4">The sequence shown here is derived from an EMBL/GenBank/DDBJ whole genome shotgun (WGS) entry which is preliminary data.</text>
</comment>
<protein>
    <submittedName>
        <fullName evidence="4">Uncharacterized protein</fullName>
    </submittedName>
</protein>
<evidence type="ECO:0000256" key="2">
    <source>
        <dbReference type="ARBA" id="ARBA00023043"/>
    </source>
</evidence>
<dbReference type="Gene3D" id="1.25.40.20">
    <property type="entry name" value="Ankyrin repeat-containing domain"/>
    <property type="match status" value="2"/>
</dbReference>
<evidence type="ECO:0000313" key="4">
    <source>
        <dbReference type="EMBL" id="KAK3264880.1"/>
    </source>
</evidence>
<dbReference type="SUPFAM" id="SSF48403">
    <property type="entry name" value="Ankyrin repeat"/>
    <property type="match status" value="1"/>
</dbReference>
<keyword evidence="1" id="KW-0677">Repeat</keyword>
<feature type="repeat" description="ANK" evidence="3">
    <location>
        <begin position="37"/>
        <end position="69"/>
    </location>
</feature>
<proteinExistence type="predicted"/>
<dbReference type="SMART" id="SM00248">
    <property type="entry name" value="ANK"/>
    <property type="match status" value="4"/>
</dbReference>
<dbReference type="AlphaFoldDB" id="A0AAE0FS56"/>
<organism evidence="4 5">
    <name type="scientific">Cymbomonas tetramitiformis</name>
    <dbReference type="NCBI Taxonomy" id="36881"/>
    <lineage>
        <taxon>Eukaryota</taxon>
        <taxon>Viridiplantae</taxon>
        <taxon>Chlorophyta</taxon>
        <taxon>Pyramimonadophyceae</taxon>
        <taxon>Pyramimonadales</taxon>
        <taxon>Pyramimonadaceae</taxon>
        <taxon>Cymbomonas</taxon>
    </lineage>
</organism>
<keyword evidence="5" id="KW-1185">Reference proteome</keyword>
<feature type="repeat" description="ANK" evidence="3">
    <location>
        <begin position="72"/>
        <end position="108"/>
    </location>
</feature>
<evidence type="ECO:0000256" key="1">
    <source>
        <dbReference type="ARBA" id="ARBA00022737"/>
    </source>
</evidence>
<evidence type="ECO:0000256" key="3">
    <source>
        <dbReference type="PROSITE-ProRule" id="PRU00023"/>
    </source>
</evidence>